<keyword evidence="2" id="KW-1185">Reference proteome</keyword>
<evidence type="ECO:0000313" key="1">
    <source>
        <dbReference type="EMBL" id="EON74713.1"/>
    </source>
</evidence>
<dbReference type="STRING" id="1232681.ADIS_4824"/>
<proteinExistence type="predicted"/>
<dbReference type="EMBL" id="AQHR01000126">
    <property type="protein sequence ID" value="EON74713.1"/>
    <property type="molecule type" value="Genomic_DNA"/>
</dbReference>
<gene>
    <name evidence="1" type="ORF">ADIS_4824</name>
</gene>
<accession>R7ZKU2</accession>
<sequence length="63" mass="7207">MHINRILEEKLAEKVDWKVEIGTPKNSPAGTSLRDQYHLTKPLTLLPLGKNQTNHGILHRKNI</sequence>
<dbReference type="AlphaFoldDB" id="R7ZKU2"/>
<protein>
    <submittedName>
        <fullName evidence="1">Uncharacterized protein</fullName>
    </submittedName>
</protein>
<evidence type="ECO:0000313" key="2">
    <source>
        <dbReference type="Proteomes" id="UP000013909"/>
    </source>
</evidence>
<dbReference type="Proteomes" id="UP000013909">
    <property type="component" value="Unassembled WGS sequence"/>
</dbReference>
<comment type="caution">
    <text evidence="1">The sequence shown here is derived from an EMBL/GenBank/DDBJ whole genome shotgun (WGS) entry which is preliminary data.</text>
</comment>
<name>R7ZKU2_9BACT</name>
<organism evidence="1 2">
    <name type="scientific">Lunatimonas lonarensis</name>
    <dbReference type="NCBI Taxonomy" id="1232681"/>
    <lineage>
        <taxon>Bacteria</taxon>
        <taxon>Pseudomonadati</taxon>
        <taxon>Bacteroidota</taxon>
        <taxon>Cytophagia</taxon>
        <taxon>Cytophagales</taxon>
        <taxon>Cyclobacteriaceae</taxon>
    </lineage>
</organism>
<reference evidence="1 2" key="1">
    <citation type="submission" date="2013-02" db="EMBL/GenBank/DDBJ databases">
        <title>A novel strain isolated from Lonar lake, Maharashtra, India.</title>
        <authorList>
            <person name="Singh A."/>
        </authorList>
    </citation>
    <scope>NUCLEOTIDE SEQUENCE [LARGE SCALE GENOMIC DNA]</scope>
    <source>
        <strain evidence="1 2">AK24</strain>
    </source>
</reference>